<feature type="transmembrane region" description="Helical" evidence="8">
    <location>
        <begin position="38"/>
        <end position="59"/>
    </location>
</feature>
<evidence type="ECO:0000256" key="8">
    <source>
        <dbReference type="SAM" id="Phobius"/>
    </source>
</evidence>
<dbReference type="Proteomes" id="UP000293142">
    <property type="component" value="Unassembled WGS sequence"/>
</dbReference>
<dbReference type="GO" id="GO:0016020">
    <property type="term" value="C:membrane"/>
    <property type="evidence" value="ECO:0007669"/>
    <property type="project" value="UniProtKB-SubCell"/>
</dbReference>
<feature type="transmembrane region" description="Helical" evidence="8">
    <location>
        <begin position="270"/>
        <end position="289"/>
    </location>
</feature>
<evidence type="ECO:0000313" key="9">
    <source>
        <dbReference type="EMBL" id="TBL74637.1"/>
    </source>
</evidence>
<accession>A0A4Q9DJR0</accession>
<dbReference type="EMBL" id="SIRE01000019">
    <property type="protein sequence ID" value="TBL74637.1"/>
    <property type="molecule type" value="Genomic_DNA"/>
</dbReference>
<keyword evidence="5 8" id="KW-0812">Transmembrane</keyword>
<comment type="subcellular location">
    <subcellularLocation>
        <location evidence="1">Membrane</location>
        <topology evidence="1">Multi-pass membrane protein</topology>
    </subcellularLocation>
</comment>
<evidence type="ECO:0000256" key="4">
    <source>
        <dbReference type="ARBA" id="ARBA00022544"/>
    </source>
</evidence>
<evidence type="ECO:0000256" key="3">
    <source>
        <dbReference type="ARBA" id="ARBA00022448"/>
    </source>
</evidence>
<proteinExistence type="inferred from homology"/>
<organism evidence="9 10">
    <name type="scientific">Paenibacillus thalictri</name>
    <dbReference type="NCBI Taxonomy" id="2527873"/>
    <lineage>
        <taxon>Bacteria</taxon>
        <taxon>Bacillati</taxon>
        <taxon>Bacillota</taxon>
        <taxon>Bacilli</taxon>
        <taxon>Bacillales</taxon>
        <taxon>Paenibacillaceae</taxon>
        <taxon>Paenibacillus</taxon>
    </lineage>
</organism>
<feature type="transmembrane region" description="Helical" evidence="8">
    <location>
        <begin position="331"/>
        <end position="353"/>
    </location>
</feature>
<dbReference type="PANTHER" id="PTHR34975">
    <property type="entry name" value="SPORE GERMINATION PROTEIN A2"/>
    <property type="match status" value="1"/>
</dbReference>
<reference evidence="9 10" key="1">
    <citation type="submission" date="2019-02" db="EMBL/GenBank/DDBJ databases">
        <title>Paenibacillus sp. nov., isolated from surface-sterilized tissue of Thalictrum simplex L.</title>
        <authorList>
            <person name="Tuo L."/>
        </authorList>
    </citation>
    <scope>NUCLEOTIDE SEQUENCE [LARGE SCALE GENOMIC DNA]</scope>
    <source>
        <strain evidence="9 10">N2SHLJ1</strain>
    </source>
</reference>
<sequence length="363" mass="41400">MKTNTITFFQTIMILMLAIGLMNHVIVIPILMDVAKRDAWISVLFTGGAASIWVILLYTALRKIRGIHPFQWLKEAYSPVVGNVLALIASFYMLVTCAVTLRDTSTWIHLTFLPKVPIIVLSFIFGMLCLFNAYYGIRSIANTAAILLPFVVLYGFFVMTANFPNKRYALLRPFLESGMHPVWHGMIYAGAGFMEIIIILFLQPHIRTKYSLLSLLVLTFILLGLTAGPVMGGIAEFGPEQMSKLRYPAYEEWRLITIGRYIEHLDFLSIYQWFSGAFVRISLTMFLIADILRIQNYRWKLGMLVFAFLISVAFSVYPFGDNHFLDMLRDYVLPGVIFVIGTYSLLLIILIHVKKRKEPSHDG</sequence>
<keyword evidence="10" id="KW-1185">Reference proteome</keyword>
<comment type="similarity">
    <text evidence="2">Belongs to the amino acid-polyamine-organocation (APC) superfamily. Spore germination protein (SGP) (TC 2.A.3.9) family.</text>
</comment>
<name>A0A4Q9DJR0_9BACL</name>
<protein>
    <submittedName>
        <fullName evidence="9">Spore gernimation protein</fullName>
    </submittedName>
</protein>
<keyword evidence="4" id="KW-0309">Germination</keyword>
<feature type="transmembrane region" description="Helical" evidence="8">
    <location>
        <begin position="183"/>
        <end position="202"/>
    </location>
</feature>
<dbReference type="Pfam" id="PF03845">
    <property type="entry name" value="Spore_permease"/>
    <property type="match status" value="1"/>
</dbReference>
<feature type="transmembrane region" description="Helical" evidence="8">
    <location>
        <begin position="301"/>
        <end position="319"/>
    </location>
</feature>
<keyword evidence="3" id="KW-0813">Transport</keyword>
<feature type="transmembrane region" description="Helical" evidence="8">
    <location>
        <begin position="144"/>
        <end position="163"/>
    </location>
</feature>
<feature type="transmembrane region" description="Helical" evidence="8">
    <location>
        <begin position="116"/>
        <end position="137"/>
    </location>
</feature>
<dbReference type="AlphaFoldDB" id="A0A4Q9DJR0"/>
<evidence type="ECO:0000256" key="6">
    <source>
        <dbReference type="ARBA" id="ARBA00022989"/>
    </source>
</evidence>
<dbReference type="PANTHER" id="PTHR34975:SF2">
    <property type="entry name" value="SPORE GERMINATION PROTEIN A2"/>
    <property type="match status" value="1"/>
</dbReference>
<keyword evidence="7 8" id="KW-0472">Membrane</keyword>
<feature type="transmembrane region" description="Helical" evidence="8">
    <location>
        <begin position="214"/>
        <end position="235"/>
    </location>
</feature>
<dbReference type="InterPro" id="IPR004761">
    <property type="entry name" value="Spore_GerAB"/>
</dbReference>
<feature type="transmembrane region" description="Helical" evidence="8">
    <location>
        <begin position="12"/>
        <end position="32"/>
    </location>
</feature>
<evidence type="ECO:0000256" key="5">
    <source>
        <dbReference type="ARBA" id="ARBA00022692"/>
    </source>
</evidence>
<dbReference type="GO" id="GO:0009847">
    <property type="term" value="P:spore germination"/>
    <property type="evidence" value="ECO:0007669"/>
    <property type="project" value="InterPro"/>
</dbReference>
<gene>
    <name evidence="9" type="ORF">EYB31_25300</name>
</gene>
<dbReference type="OrthoDB" id="2381188at2"/>
<feature type="transmembrane region" description="Helical" evidence="8">
    <location>
        <begin position="80"/>
        <end position="101"/>
    </location>
</feature>
<comment type="caution">
    <text evidence="9">The sequence shown here is derived from an EMBL/GenBank/DDBJ whole genome shotgun (WGS) entry which is preliminary data.</text>
</comment>
<evidence type="ECO:0000256" key="7">
    <source>
        <dbReference type="ARBA" id="ARBA00023136"/>
    </source>
</evidence>
<keyword evidence="6 8" id="KW-1133">Transmembrane helix</keyword>
<dbReference type="RefSeq" id="WP_131016222.1">
    <property type="nucleotide sequence ID" value="NZ_SIRE01000019.1"/>
</dbReference>
<evidence type="ECO:0000313" key="10">
    <source>
        <dbReference type="Proteomes" id="UP000293142"/>
    </source>
</evidence>
<dbReference type="NCBIfam" id="TIGR00912">
    <property type="entry name" value="2A0309"/>
    <property type="match status" value="1"/>
</dbReference>
<evidence type="ECO:0000256" key="1">
    <source>
        <dbReference type="ARBA" id="ARBA00004141"/>
    </source>
</evidence>
<evidence type="ECO:0000256" key="2">
    <source>
        <dbReference type="ARBA" id="ARBA00007998"/>
    </source>
</evidence>